<dbReference type="GeneID" id="301127376"/>
<evidence type="ECO:0008006" key="3">
    <source>
        <dbReference type="Google" id="ProtNLM"/>
    </source>
</evidence>
<evidence type="ECO:0000313" key="1">
    <source>
        <dbReference type="EMBL" id="ASS91253.1"/>
    </source>
</evidence>
<dbReference type="NCBIfam" id="NF047593">
    <property type="entry name" value="IS66_ISAeme5_TnpA"/>
    <property type="match status" value="1"/>
</dbReference>
<dbReference type="KEGG" id="apak:AP3564_14430"/>
<name>A0A164BBW1_9BACI</name>
<organism evidence="1 2">
    <name type="scientific">Aeribacillus pallidus</name>
    <dbReference type="NCBI Taxonomy" id="33936"/>
    <lineage>
        <taxon>Bacteria</taxon>
        <taxon>Bacillati</taxon>
        <taxon>Bacillota</taxon>
        <taxon>Bacilli</taxon>
        <taxon>Bacillales</taxon>
        <taxon>Bacillaceae</taxon>
        <taxon>Aeribacillus</taxon>
    </lineage>
</organism>
<dbReference type="EMBL" id="CP017703">
    <property type="protein sequence ID" value="ASS91253.1"/>
    <property type="molecule type" value="Genomic_DNA"/>
</dbReference>
<proteinExistence type="predicted"/>
<sequence length="107" mass="12642">MNDADKRIEWKSRYDAWKTSGLSAAEWSRINDVKIHQMYYWIRKFREEEISTNEHQSKWLTVDVQEISSHHTGQESVLIHYGALSIEVRPGTDLNLLSDVVRVIQNR</sequence>
<evidence type="ECO:0000313" key="2">
    <source>
        <dbReference type="Proteomes" id="UP000214606"/>
    </source>
</evidence>
<dbReference type="AlphaFoldDB" id="A0A164BBW1"/>
<accession>A0A164BBW1</accession>
<dbReference type="Proteomes" id="UP000214606">
    <property type="component" value="Chromosome"/>
</dbReference>
<reference evidence="1 2" key="1">
    <citation type="submission" date="2016-10" db="EMBL/GenBank/DDBJ databases">
        <title>The whole genome sequencing and assembly of Aeribacillus pallidus KCTC3564 strain.</title>
        <authorList>
            <person name="Lee Y.-J."/>
            <person name="Park M.-K."/>
            <person name="Yi H."/>
            <person name="Bahn Y.-S."/>
            <person name="Kim J.F."/>
            <person name="Lee D.-W."/>
        </authorList>
    </citation>
    <scope>NUCLEOTIDE SEQUENCE [LARGE SCALE GENOMIC DNA]</scope>
    <source>
        <strain evidence="1 2">KCTC3564</strain>
    </source>
</reference>
<dbReference type="RefSeq" id="WP_066247376.1">
    <property type="nucleotide sequence ID" value="NZ_CP017703.1"/>
</dbReference>
<gene>
    <name evidence="1" type="ORF">AP3564_14430</name>
</gene>
<accession>A0A223E7Q8</accession>
<protein>
    <recommendedName>
        <fullName evidence="3">Transposase</fullName>
    </recommendedName>
</protein>